<feature type="region of interest" description="Disordered" evidence="1">
    <location>
        <begin position="722"/>
        <end position="741"/>
    </location>
</feature>
<keyword evidence="2" id="KW-0812">Transmembrane</keyword>
<dbReference type="RefSeq" id="WP_086993021.1">
    <property type="nucleotide sequence ID" value="NZ_FUHU01000046.1"/>
</dbReference>
<keyword evidence="3" id="KW-0732">Signal</keyword>
<reference evidence="5 6" key="1">
    <citation type="submission" date="2017-02" db="EMBL/GenBank/DDBJ databases">
        <authorList>
            <person name="Peterson S.W."/>
        </authorList>
    </citation>
    <scope>NUCLEOTIDE SEQUENCE [LARGE SCALE GENOMIC DNA]</scope>
    <source>
        <strain evidence="5 6">LMG 22410</strain>
    </source>
</reference>
<dbReference type="OrthoDB" id="4984910at2"/>
<keyword evidence="2" id="KW-0472">Membrane</keyword>
<feature type="region of interest" description="Disordered" evidence="1">
    <location>
        <begin position="418"/>
        <end position="441"/>
    </location>
</feature>
<evidence type="ECO:0000256" key="1">
    <source>
        <dbReference type="SAM" id="MobiDB-lite"/>
    </source>
</evidence>
<accession>A0A1R4GML1</accession>
<dbReference type="AlphaFoldDB" id="A0A1R4GML1"/>
<dbReference type="GeneID" id="303174183"/>
<feature type="region of interest" description="Disordered" evidence="1">
    <location>
        <begin position="213"/>
        <end position="267"/>
    </location>
</feature>
<dbReference type="Proteomes" id="UP000195787">
    <property type="component" value="Unassembled WGS sequence"/>
</dbReference>
<dbReference type="Pfam" id="PF04213">
    <property type="entry name" value="HtaA"/>
    <property type="match status" value="1"/>
</dbReference>
<feature type="compositionally biased region" description="Pro residues" evidence="1">
    <location>
        <begin position="238"/>
        <end position="247"/>
    </location>
</feature>
<keyword evidence="6" id="KW-1185">Reference proteome</keyword>
<evidence type="ECO:0000313" key="5">
    <source>
        <dbReference type="EMBL" id="SJM69431.1"/>
    </source>
</evidence>
<evidence type="ECO:0000313" key="6">
    <source>
        <dbReference type="Proteomes" id="UP000195787"/>
    </source>
</evidence>
<feature type="compositionally biased region" description="Acidic residues" evidence="1">
    <location>
        <begin position="216"/>
        <end position="237"/>
    </location>
</feature>
<dbReference type="EMBL" id="FUHU01000046">
    <property type="protein sequence ID" value="SJM69431.1"/>
    <property type="molecule type" value="Genomic_DNA"/>
</dbReference>
<feature type="compositionally biased region" description="Polar residues" evidence="1">
    <location>
        <begin position="548"/>
        <end position="566"/>
    </location>
</feature>
<gene>
    <name evidence="5" type="ORF">CZ674_13285</name>
</gene>
<dbReference type="InterPro" id="IPR007331">
    <property type="entry name" value="Htaa"/>
</dbReference>
<feature type="region of interest" description="Disordered" evidence="1">
    <location>
        <begin position="535"/>
        <end position="566"/>
    </location>
</feature>
<evidence type="ECO:0000259" key="4">
    <source>
        <dbReference type="Pfam" id="PF04213"/>
    </source>
</evidence>
<protein>
    <submittedName>
        <fullName evidence="5">Putative minor silk ampullate protein</fullName>
    </submittedName>
</protein>
<evidence type="ECO:0000256" key="3">
    <source>
        <dbReference type="SAM" id="SignalP"/>
    </source>
</evidence>
<organism evidence="5 6">
    <name type="scientific">Agrococcus casei LMG 22410</name>
    <dbReference type="NCBI Taxonomy" id="1255656"/>
    <lineage>
        <taxon>Bacteria</taxon>
        <taxon>Bacillati</taxon>
        <taxon>Actinomycetota</taxon>
        <taxon>Actinomycetes</taxon>
        <taxon>Micrococcales</taxon>
        <taxon>Microbacteriaceae</taxon>
        <taxon>Agrococcus</taxon>
    </lineage>
</organism>
<name>A0A1R4GML1_9MICO</name>
<feature type="transmembrane region" description="Helical" evidence="2">
    <location>
        <begin position="762"/>
        <end position="783"/>
    </location>
</feature>
<feature type="signal peptide" evidence="3">
    <location>
        <begin position="1"/>
        <end position="26"/>
    </location>
</feature>
<dbReference type="Gene3D" id="2.60.40.230">
    <property type="entry name" value="Neocarzinostatin-like"/>
    <property type="match status" value="2"/>
</dbReference>
<feature type="domain" description="Htaa" evidence="4">
    <location>
        <begin position="44"/>
        <end position="173"/>
    </location>
</feature>
<keyword evidence="2" id="KW-1133">Transmembrane helix</keyword>
<feature type="chain" id="PRO_5039179788" evidence="3">
    <location>
        <begin position="27"/>
        <end position="790"/>
    </location>
</feature>
<proteinExistence type="predicted"/>
<evidence type="ECO:0000256" key="2">
    <source>
        <dbReference type="SAM" id="Phobius"/>
    </source>
</evidence>
<sequence length="790" mass="81832">MISRLRSATVGGALVAALGLAGIGLAGTGAQPAAAADGDVQVTDGTFEWGIRASIRNYLENFDHTEGSISAYNGATYTTGDSAIVFSKASGWANESQGTAEVSFDGEVEMLGFGESWLWFDNLRVQIDGESADIVVDMTESFNTKEPTADVVLASYPVDGDTIAVADGSVSLNLTDGLFSTAAWDEHLPKLGGAPTYGPPNDMVDDASASLVTEGEATDPEPTDPEPTDPEPTDPEPTDPVPTPTVDPDPNDEVAYGVSQGEPLSGTESYITVTPGYALDADGATLVRIEGFNFNPGPATEPGTGSGGIYVGFGQAANPGTEEWRRSKGGFTGPGADLDYGSPRFVAHQNSADGEVADAMMDASGYWSFTVEVPGAAIPSFFGGGEIDCLASQCGVFSFGAHGVINADNEAYTPVYFTGQDESDWPPRGDSDEPPVSAPEQLPTLADLTDANRGQVSILNVGTTNLTAQVPDDLAGSWIGAVVLSDPQFAGWVRVNDAGRIDVRLPGDLAEGDHTLAIVNAAGDVVGWAPFIYEQPEPIDDNDDGKTTPPSTEKNPHGESTGTNEAGATLTVSPAYELADKSQVVTLTGEGYPTQNAAGSNFGGAYILFGWIDPDAGTDWAPSKGGTTGFTYVYIEGEDNQSIVSYPGNTTTPGFPEMDADGNWEAEYTIAASQFTAFNQQIDCYEVQCGVITIGAHGQANAGAEVFTPVFFDADGSSIDDDARPGAAAGDGGTSGNATGNTVTGNGVNTAVLQSQNDGRTLLFASALIIALGVLGLSMLWAAPRFSSRR</sequence>